<accession>A0A0R1N0T0</accession>
<evidence type="ECO:0000313" key="1">
    <source>
        <dbReference type="EMBL" id="KRL13895.1"/>
    </source>
</evidence>
<name>A0A0R1N0T0_9LACO</name>
<keyword evidence="2" id="KW-1185">Reference proteome</keyword>
<dbReference type="AlphaFoldDB" id="A0A0R1N0T0"/>
<gene>
    <name evidence="1" type="ORF">FD09_GL001928</name>
</gene>
<reference evidence="1 2" key="1">
    <citation type="journal article" date="2015" name="Genome Announc.">
        <title>Expanding the biotechnology potential of lactobacilli through comparative genomics of 213 strains and associated genera.</title>
        <authorList>
            <person name="Sun Z."/>
            <person name="Harris H.M."/>
            <person name="McCann A."/>
            <person name="Guo C."/>
            <person name="Argimon S."/>
            <person name="Zhang W."/>
            <person name="Yang X."/>
            <person name="Jeffery I.B."/>
            <person name="Cooney J.C."/>
            <person name="Kagawa T.F."/>
            <person name="Liu W."/>
            <person name="Song Y."/>
            <person name="Salvetti E."/>
            <person name="Wrobel A."/>
            <person name="Rasinkangas P."/>
            <person name="Parkhill J."/>
            <person name="Rea M.C."/>
            <person name="O'Sullivan O."/>
            <person name="Ritari J."/>
            <person name="Douillard F.P."/>
            <person name="Paul Ross R."/>
            <person name="Yang R."/>
            <person name="Briner A.E."/>
            <person name="Felis G.E."/>
            <person name="de Vos W.M."/>
            <person name="Barrangou R."/>
            <person name="Klaenhammer T.R."/>
            <person name="Caufield P.W."/>
            <person name="Cui Y."/>
            <person name="Zhang H."/>
            <person name="O'Toole P.W."/>
        </authorList>
    </citation>
    <scope>NUCLEOTIDE SEQUENCE [LARGE SCALE GENOMIC DNA]</scope>
    <source>
        <strain evidence="1 2">DSM 12744</strain>
    </source>
</reference>
<protein>
    <submittedName>
        <fullName evidence="1">Uncharacterized protein</fullName>
    </submittedName>
</protein>
<dbReference type="EMBL" id="AZEC01000003">
    <property type="protein sequence ID" value="KRL13895.1"/>
    <property type="molecule type" value="Genomic_DNA"/>
</dbReference>
<evidence type="ECO:0000313" key="2">
    <source>
        <dbReference type="Proteomes" id="UP000051330"/>
    </source>
</evidence>
<comment type="caution">
    <text evidence="1">The sequence shown here is derived from an EMBL/GenBank/DDBJ whole genome shotgun (WGS) entry which is preliminary data.</text>
</comment>
<dbReference type="Proteomes" id="UP000051330">
    <property type="component" value="Unassembled WGS sequence"/>
</dbReference>
<sequence>MIHVKNIFIRQYSPANSEQYPLFGIFLWQQMSSLPPTPCSCSDFVHPLSFIENN</sequence>
<proteinExistence type="predicted"/>
<dbReference type="PATRIC" id="fig|1423792.3.peg.1956"/>
<organism evidence="1 2">
    <name type="scientific">Schleiferilactobacillus perolens DSM 12744</name>
    <dbReference type="NCBI Taxonomy" id="1423792"/>
    <lineage>
        <taxon>Bacteria</taxon>
        <taxon>Bacillati</taxon>
        <taxon>Bacillota</taxon>
        <taxon>Bacilli</taxon>
        <taxon>Lactobacillales</taxon>
        <taxon>Lactobacillaceae</taxon>
        <taxon>Schleiferilactobacillus</taxon>
    </lineage>
</organism>